<evidence type="ECO:0000259" key="2">
    <source>
        <dbReference type="Pfam" id="PF06808"/>
    </source>
</evidence>
<reference evidence="4" key="1">
    <citation type="journal article" date="2019" name="Int. J. Syst. Evol. Microbiol.">
        <title>The Global Catalogue of Microorganisms (GCM) 10K type strain sequencing project: providing services to taxonomists for standard genome sequencing and annotation.</title>
        <authorList>
            <consortium name="The Broad Institute Genomics Platform"/>
            <consortium name="The Broad Institute Genome Sequencing Center for Infectious Disease"/>
            <person name="Wu L."/>
            <person name="Ma J."/>
        </authorList>
    </citation>
    <scope>NUCLEOTIDE SEQUENCE [LARGE SCALE GENOMIC DNA]</scope>
    <source>
        <strain evidence="4">CGMCC 1.15790</strain>
    </source>
</reference>
<keyword evidence="4" id="KW-1185">Reference proteome</keyword>
<feature type="transmembrane region" description="Helical" evidence="1">
    <location>
        <begin position="412"/>
        <end position="432"/>
    </location>
</feature>
<feature type="transmembrane region" description="Helical" evidence="1">
    <location>
        <begin position="353"/>
        <end position="368"/>
    </location>
</feature>
<feature type="transmembrane region" description="Helical" evidence="1">
    <location>
        <begin position="380"/>
        <end position="400"/>
    </location>
</feature>
<dbReference type="PANTHER" id="PTHR43849">
    <property type="entry name" value="BLL3936 PROTEIN"/>
    <property type="match status" value="1"/>
</dbReference>
<protein>
    <submittedName>
        <fullName evidence="3">TRAP transporter permease</fullName>
    </submittedName>
</protein>
<dbReference type="NCBIfam" id="TIGR02123">
    <property type="entry name" value="TRAP_fused"/>
    <property type="match status" value="1"/>
</dbReference>
<feature type="transmembrane region" description="Helical" evidence="1">
    <location>
        <begin position="503"/>
        <end position="522"/>
    </location>
</feature>
<feature type="transmembrane region" description="Helical" evidence="1">
    <location>
        <begin position="479"/>
        <end position="497"/>
    </location>
</feature>
<dbReference type="Proteomes" id="UP001596143">
    <property type="component" value="Unassembled WGS sequence"/>
</dbReference>
<dbReference type="EMBL" id="JBHSPF010000003">
    <property type="protein sequence ID" value="MFC5627355.1"/>
    <property type="molecule type" value="Genomic_DNA"/>
</dbReference>
<feature type="domain" description="TRAP C4-dicarboxylate transport system permease DctM subunit" evidence="2">
    <location>
        <begin position="6"/>
        <end position="438"/>
    </location>
</feature>
<feature type="transmembrane region" description="Helical" evidence="1">
    <location>
        <begin position="189"/>
        <end position="212"/>
    </location>
</feature>
<feature type="transmembrane region" description="Helical" evidence="1">
    <location>
        <begin position="444"/>
        <end position="467"/>
    </location>
</feature>
<proteinExistence type="predicted"/>
<name>A0ABW0U4U7_9BACI</name>
<keyword evidence="1" id="KW-0812">Transmembrane</keyword>
<feature type="transmembrane region" description="Helical" evidence="1">
    <location>
        <begin position="20"/>
        <end position="43"/>
    </location>
</feature>
<accession>A0ABW0U4U7</accession>
<organism evidence="3 4">
    <name type="scientific">Aliibacillus thermotolerans</name>
    <dbReference type="NCBI Taxonomy" id="1834418"/>
    <lineage>
        <taxon>Bacteria</taxon>
        <taxon>Bacillati</taxon>
        <taxon>Bacillota</taxon>
        <taxon>Bacilli</taxon>
        <taxon>Bacillales</taxon>
        <taxon>Bacillaceae</taxon>
        <taxon>Aliibacillus</taxon>
    </lineage>
</organism>
<gene>
    <name evidence="3" type="ORF">ACFPTR_00400</name>
</gene>
<keyword evidence="1" id="KW-1133">Transmembrane helix</keyword>
<dbReference type="RefSeq" id="WP_377901705.1">
    <property type="nucleotide sequence ID" value="NZ_JBHSPF010000003.1"/>
</dbReference>
<sequence>MVALIAVFLVIEALRRVIGWLLVGIVLVFISYAYVAPYMVGMLQGSPTSTERLFNYLYFDSSGIIGLVGIAATLGFSFVLFGQVLLQLGGGDIMNKLAIFAFGRFRGGTAKASVVSSSLTGTITGGPVTNVLLTGNITIPLMKKNGYTATQAGAIESVASTGGQLVPPVMGVAAFVMAEYLGIPYSEVALAALIPALLYYYSLFVQVDLLSLRNNIRGMKRDLLPKLGELKNTWLILPAFCILIYLMFIKGYTAQVSGVLAALAAFVFLIWQATYRKKFWHHTKEIFIETGKTLITVSVVLAAAGIVVGVTGITGLGFNLSMTLASVGDYGLFWLLVLCALVSLILGMGMPSVAAYSMVALLAAPALVEHGVPPIAAHLFVFYYAILCNFTPPIAMACFAASPIAQASPNKIGFTALKLGVSGFLVPFAFIYEPRLLLTFNYEHSIGTFIFLLVSMLIAFYFLSLGFVGQILPHQKLSVLIRAVFIVLSLVIFTPISVLGGAWVINSVAVLIGAILIIGYVLKHKSVIKEDASVSA</sequence>
<feature type="transmembrane region" description="Helical" evidence="1">
    <location>
        <begin position="294"/>
        <end position="318"/>
    </location>
</feature>
<evidence type="ECO:0000256" key="1">
    <source>
        <dbReference type="SAM" id="Phobius"/>
    </source>
</evidence>
<keyword evidence="1" id="KW-0472">Membrane</keyword>
<dbReference type="InterPro" id="IPR011853">
    <property type="entry name" value="TRAP_DctM-Dct_fused"/>
</dbReference>
<feature type="transmembrane region" description="Helical" evidence="1">
    <location>
        <begin position="63"/>
        <end position="86"/>
    </location>
</feature>
<evidence type="ECO:0000313" key="3">
    <source>
        <dbReference type="EMBL" id="MFC5627355.1"/>
    </source>
</evidence>
<dbReference type="PANTHER" id="PTHR43849:SF2">
    <property type="entry name" value="BLL3936 PROTEIN"/>
    <property type="match status" value="1"/>
</dbReference>
<dbReference type="Pfam" id="PF06808">
    <property type="entry name" value="DctM"/>
    <property type="match status" value="1"/>
</dbReference>
<dbReference type="InterPro" id="IPR010656">
    <property type="entry name" value="DctM"/>
</dbReference>
<feature type="transmembrane region" description="Helical" evidence="1">
    <location>
        <begin position="255"/>
        <end position="273"/>
    </location>
</feature>
<evidence type="ECO:0000313" key="4">
    <source>
        <dbReference type="Proteomes" id="UP001596143"/>
    </source>
</evidence>
<comment type="caution">
    <text evidence="3">The sequence shown here is derived from an EMBL/GenBank/DDBJ whole genome shotgun (WGS) entry which is preliminary data.</text>
</comment>
<feature type="transmembrane region" description="Helical" evidence="1">
    <location>
        <begin position="233"/>
        <end position="249"/>
    </location>
</feature>